<keyword evidence="5 12" id="KW-0235">DNA replication</keyword>
<comment type="catalytic activity">
    <reaction evidence="12">
        <text>ssDNA + n NTP = ssDNA/pppN(pN)n-1 hybrid + (n-1) diphosphate.</text>
        <dbReference type="EC" id="2.7.7.101"/>
    </reaction>
</comment>
<dbReference type="STRING" id="1121442.SAMN02745702_01409"/>
<dbReference type="Pfam" id="PF08275">
    <property type="entry name" value="DNAG_N"/>
    <property type="match status" value="1"/>
</dbReference>
<keyword evidence="2 12" id="KW-0639">Primosome</keyword>
<dbReference type="Gene3D" id="3.90.580.10">
    <property type="entry name" value="Zinc finger, CHC2-type domain"/>
    <property type="match status" value="1"/>
</dbReference>
<dbReference type="InterPro" id="IPR006295">
    <property type="entry name" value="DNA_primase_DnaG"/>
</dbReference>
<keyword evidence="3 12" id="KW-0808">Transferase</keyword>
<keyword evidence="7 14" id="KW-0863">Zinc-finger</keyword>
<comment type="subunit">
    <text evidence="12">Monomer. Interacts with DnaB.</text>
</comment>
<evidence type="ECO:0000256" key="9">
    <source>
        <dbReference type="ARBA" id="ARBA00022842"/>
    </source>
</evidence>
<evidence type="ECO:0000256" key="1">
    <source>
        <dbReference type="ARBA" id="ARBA00022478"/>
    </source>
</evidence>
<dbReference type="GO" id="GO:0006269">
    <property type="term" value="P:DNA replication, synthesis of primer"/>
    <property type="evidence" value="ECO:0007669"/>
    <property type="project" value="UniProtKB-UniRule"/>
</dbReference>
<comment type="caution">
    <text evidence="12">Lacks conserved residue(s) required for the propagation of feature annotation.</text>
</comment>
<dbReference type="RefSeq" id="WP_078684702.1">
    <property type="nucleotide sequence ID" value="NZ_FUYA01000004.1"/>
</dbReference>
<keyword evidence="10 12" id="KW-0238">DNA-binding</keyword>
<feature type="zinc finger region" description="CHC2-type" evidence="14">
    <location>
        <begin position="39"/>
        <end position="62"/>
    </location>
</feature>
<dbReference type="GO" id="GO:0003677">
    <property type="term" value="F:DNA binding"/>
    <property type="evidence" value="ECO:0007669"/>
    <property type="project" value="UniProtKB-KW"/>
</dbReference>
<evidence type="ECO:0000256" key="14">
    <source>
        <dbReference type="PIRSR" id="PIRSR002811-1"/>
    </source>
</evidence>
<keyword evidence="1 12" id="KW-0240">DNA-directed RNA polymerase</keyword>
<evidence type="ECO:0000256" key="6">
    <source>
        <dbReference type="ARBA" id="ARBA00022723"/>
    </source>
</evidence>
<dbReference type="PIRSF" id="PIRSF002811">
    <property type="entry name" value="DnaG"/>
    <property type="match status" value="1"/>
</dbReference>
<keyword evidence="9" id="KW-0460">Magnesium</keyword>
<comment type="function">
    <text evidence="12 13">RNA polymerase that catalyzes the synthesis of short RNA molecules used as primers for DNA polymerase during DNA replication.</text>
</comment>
<keyword evidence="11 12" id="KW-0804">Transcription</keyword>
<dbReference type="FunFam" id="3.90.980.10:FF:000001">
    <property type="entry name" value="DNA primase"/>
    <property type="match status" value="1"/>
</dbReference>
<dbReference type="GO" id="GO:0008270">
    <property type="term" value="F:zinc ion binding"/>
    <property type="evidence" value="ECO:0007669"/>
    <property type="project" value="UniProtKB-KW"/>
</dbReference>
<keyword evidence="17" id="KW-1185">Reference proteome</keyword>
<accession>A0A1T4W1F9</accession>
<dbReference type="Gene3D" id="3.40.1360.10">
    <property type="match status" value="1"/>
</dbReference>
<evidence type="ECO:0000256" key="3">
    <source>
        <dbReference type="ARBA" id="ARBA00022679"/>
    </source>
</evidence>
<dbReference type="CDD" id="cd03364">
    <property type="entry name" value="TOPRIM_DnaG_primases"/>
    <property type="match status" value="1"/>
</dbReference>
<evidence type="ECO:0000256" key="7">
    <source>
        <dbReference type="ARBA" id="ARBA00022771"/>
    </source>
</evidence>
<evidence type="ECO:0000256" key="4">
    <source>
        <dbReference type="ARBA" id="ARBA00022695"/>
    </source>
</evidence>
<reference evidence="16 17" key="1">
    <citation type="submission" date="2017-02" db="EMBL/GenBank/DDBJ databases">
        <authorList>
            <person name="Peterson S.W."/>
        </authorList>
    </citation>
    <scope>NUCLEOTIDE SEQUENCE [LARGE SCALE GENOMIC DNA]</scope>
    <source>
        <strain evidence="16 17">DSM 18034</strain>
    </source>
</reference>
<dbReference type="EMBL" id="FUYA01000004">
    <property type="protein sequence ID" value="SKA71082.1"/>
    <property type="molecule type" value="Genomic_DNA"/>
</dbReference>
<comment type="similarity">
    <text evidence="12 13">Belongs to the DnaG primase family.</text>
</comment>
<evidence type="ECO:0000313" key="17">
    <source>
        <dbReference type="Proteomes" id="UP000189733"/>
    </source>
</evidence>
<comment type="cofactor">
    <cofactor evidence="13 14">
        <name>Zn(2+)</name>
        <dbReference type="ChEBI" id="CHEBI:29105"/>
    </cofactor>
    <text evidence="13 14">Binds 1 zinc ion per monomer.</text>
</comment>
<dbReference type="SMART" id="SM00493">
    <property type="entry name" value="TOPRIM"/>
    <property type="match status" value="1"/>
</dbReference>
<dbReference type="SUPFAM" id="SSF56731">
    <property type="entry name" value="DNA primase core"/>
    <property type="match status" value="1"/>
</dbReference>
<dbReference type="AlphaFoldDB" id="A0A1T4W1F9"/>
<evidence type="ECO:0000256" key="10">
    <source>
        <dbReference type="ARBA" id="ARBA00023125"/>
    </source>
</evidence>
<sequence>MAKFDSGVIAAIKARVDIVELVRRYVDLKRAGGRWMAPCPFHQETKPSFTVHPDGYYYCFGCRASGDAIDFYCQINGLDFRDGVLQLADELGIEISTAKADPVADARRRLRRDSLKMHGIAAEFYQSSLQAPAGEIARNYIETRGLSPETVQSFGLGYSPDDWHALEKKLRSCRYSPEMAAAAGLLMKNERGNIYDRFRGRLMFPIHNLSGQVIAFGARTLTGDDPKYLNSGESPVYVKGDHLYGLFQARRTIAHKKYALLTEGYTDVLSLHQFGFTNACGVLGTALTPHQVKRLGGFCSEFTLVFDGDGAGRKAALRSSEMVLSQGLKCKVVLLPDGEDVDSLLQTQGAEAFQLLLDSAEDGLKYCLKTVGQNSTREIVEWVHKFLESLPNPEWKSAIVSEVALNIGLNEHELRSRLRVSGKVSGTRENMPENCAGAKRRVRSSTRGEKLDRQLMRFAVRNPQYVRDLESRGMGEALSTQFALGLWDKMAANPDSDVFPELSDLEKRYWVECRVKGTDSEEEVQREWCEMCEHLERVRLKHQQKFSIDALRMAQMNGDQAEVARLLQLQQEILGRLDEQH</sequence>
<dbReference type="GO" id="GO:0000428">
    <property type="term" value="C:DNA-directed RNA polymerase complex"/>
    <property type="evidence" value="ECO:0007669"/>
    <property type="project" value="UniProtKB-KW"/>
</dbReference>
<dbReference type="GO" id="GO:0003899">
    <property type="term" value="F:DNA-directed RNA polymerase activity"/>
    <property type="evidence" value="ECO:0007669"/>
    <property type="project" value="UniProtKB-UniRule"/>
</dbReference>
<dbReference type="SMART" id="SM00400">
    <property type="entry name" value="ZnF_CHCC"/>
    <property type="match status" value="1"/>
</dbReference>
<proteinExistence type="inferred from homology"/>
<dbReference type="OrthoDB" id="9803773at2"/>
<keyword evidence="8 13" id="KW-0862">Zinc</keyword>
<gene>
    <name evidence="12" type="primary">dnaG</name>
    <name evidence="16" type="ORF">SAMN02745702_01409</name>
</gene>
<dbReference type="InterPro" id="IPR034151">
    <property type="entry name" value="TOPRIM_DnaG_bac"/>
</dbReference>
<protein>
    <recommendedName>
        <fullName evidence="12 13">DNA primase</fullName>
        <ecNumber evidence="12">2.7.7.101</ecNumber>
    </recommendedName>
</protein>
<organism evidence="16 17">
    <name type="scientific">Desulfobaculum bizertense DSM 18034</name>
    <dbReference type="NCBI Taxonomy" id="1121442"/>
    <lineage>
        <taxon>Bacteria</taxon>
        <taxon>Pseudomonadati</taxon>
        <taxon>Thermodesulfobacteriota</taxon>
        <taxon>Desulfovibrionia</taxon>
        <taxon>Desulfovibrionales</taxon>
        <taxon>Desulfovibrionaceae</taxon>
        <taxon>Desulfobaculum</taxon>
    </lineage>
</organism>
<keyword evidence="6 13" id="KW-0479">Metal-binding</keyword>
<evidence type="ECO:0000256" key="12">
    <source>
        <dbReference type="HAMAP-Rule" id="MF_00974"/>
    </source>
</evidence>
<evidence type="ECO:0000259" key="15">
    <source>
        <dbReference type="PROSITE" id="PS50880"/>
    </source>
</evidence>
<dbReference type="InterPro" id="IPR050219">
    <property type="entry name" value="DnaG_primase"/>
</dbReference>
<dbReference type="PANTHER" id="PTHR30313">
    <property type="entry name" value="DNA PRIMASE"/>
    <property type="match status" value="1"/>
</dbReference>
<dbReference type="Pfam" id="PF01807">
    <property type="entry name" value="Zn_ribbon_DnaG"/>
    <property type="match status" value="1"/>
</dbReference>
<evidence type="ECO:0000256" key="2">
    <source>
        <dbReference type="ARBA" id="ARBA00022515"/>
    </source>
</evidence>
<dbReference type="Pfam" id="PF13155">
    <property type="entry name" value="Toprim_2"/>
    <property type="match status" value="1"/>
</dbReference>
<dbReference type="InterPro" id="IPR002694">
    <property type="entry name" value="Znf_CHC2"/>
</dbReference>
<dbReference type="InterPro" id="IPR036977">
    <property type="entry name" value="DNA_primase_Znf_CHC2"/>
</dbReference>
<dbReference type="Gene3D" id="3.90.980.10">
    <property type="entry name" value="DNA primase, catalytic core, N-terminal domain"/>
    <property type="match status" value="1"/>
</dbReference>
<name>A0A1T4W1F9_9BACT</name>
<dbReference type="GO" id="GO:1990077">
    <property type="term" value="C:primosome complex"/>
    <property type="evidence" value="ECO:0007669"/>
    <property type="project" value="UniProtKB-KW"/>
</dbReference>
<dbReference type="InterPro" id="IPR037068">
    <property type="entry name" value="DNA_primase_core_N_sf"/>
</dbReference>
<dbReference type="Proteomes" id="UP000189733">
    <property type="component" value="Unassembled WGS sequence"/>
</dbReference>
<dbReference type="InterPro" id="IPR013264">
    <property type="entry name" value="DNAG_N"/>
</dbReference>
<dbReference type="InterPro" id="IPR006171">
    <property type="entry name" value="TOPRIM_dom"/>
</dbReference>
<dbReference type="EC" id="2.7.7.101" evidence="12"/>
<evidence type="ECO:0000313" key="16">
    <source>
        <dbReference type="EMBL" id="SKA71082.1"/>
    </source>
</evidence>
<evidence type="ECO:0000256" key="5">
    <source>
        <dbReference type="ARBA" id="ARBA00022705"/>
    </source>
</evidence>
<dbReference type="PROSITE" id="PS50880">
    <property type="entry name" value="TOPRIM"/>
    <property type="match status" value="1"/>
</dbReference>
<dbReference type="PANTHER" id="PTHR30313:SF2">
    <property type="entry name" value="DNA PRIMASE"/>
    <property type="match status" value="1"/>
</dbReference>
<dbReference type="InterPro" id="IPR030846">
    <property type="entry name" value="DnaG_bac"/>
</dbReference>
<keyword evidence="4 12" id="KW-0548">Nucleotidyltransferase</keyword>
<feature type="domain" description="Toprim" evidence="15">
    <location>
        <begin position="257"/>
        <end position="338"/>
    </location>
</feature>
<dbReference type="SUPFAM" id="SSF57783">
    <property type="entry name" value="Zinc beta-ribbon"/>
    <property type="match status" value="1"/>
</dbReference>
<dbReference type="GO" id="GO:0005737">
    <property type="term" value="C:cytoplasm"/>
    <property type="evidence" value="ECO:0007669"/>
    <property type="project" value="TreeGrafter"/>
</dbReference>
<evidence type="ECO:0000256" key="13">
    <source>
        <dbReference type="PIRNR" id="PIRNR002811"/>
    </source>
</evidence>
<dbReference type="HAMAP" id="MF_00974">
    <property type="entry name" value="DNA_primase_DnaG"/>
    <property type="match status" value="1"/>
</dbReference>
<evidence type="ECO:0000256" key="8">
    <source>
        <dbReference type="ARBA" id="ARBA00022833"/>
    </source>
</evidence>
<evidence type="ECO:0000256" key="11">
    <source>
        <dbReference type="ARBA" id="ARBA00023163"/>
    </source>
</evidence>
<dbReference type="NCBIfam" id="TIGR01391">
    <property type="entry name" value="dnaG"/>
    <property type="match status" value="1"/>
</dbReference>